<dbReference type="Proteomes" id="UP001497602">
    <property type="component" value="Unassembled WGS sequence"/>
</dbReference>
<accession>A0ABP1FI98</accession>
<evidence type="ECO:0000313" key="3">
    <source>
        <dbReference type="Proteomes" id="UP001497602"/>
    </source>
</evidence>
<evidence type="ECO:0000313" key="2">
    <source>
        <dbReference type="EMBL" id="CAL2107927.1"/>
    </source>
</evidence>
<comment type="caution">
    <text evidence="2">The sequence shown here is derived from an EMBL/GenBank/DDBJ whole genome shotgun (WGS) entry which is preliminary data.</text>
</comment>
<dbReference type="EMBL" id="CAXJRC010000042">
    <property type="protein sequence ID" value="CAL2107927.1"/>
    <property type="molecule type" value="Genomic_DNA"/>
</dbReference>
<evidence type="ECO:0000256" key="1">
    <source>
        <dbReference type="SAM" id="Phobius"/>
    </source>
</evidence>
<gene>
    <name evidence="2" type="ORF">T190115A13A_50169</name>
</gene>
<keyword evidence="1" id="KW-1133">Transmembrane helix</keyword>
<sequence>MHNNKLDELIKGSKNLPFNTKKIDKDTVLTEQEVYDRVQDRYERKKYASRTFIFLCGFTSIILLIIIASGFSKITNFSLSDTVLVAIITSSLATVVGIFILVMRYLFK</sequence>
<reference evidence="2 3" key="1">
    <citation type="submission" date="2024-05" db="EMBL/GenBank/DDBJ databases">
        <authorList>
            <person name="Duchaud E."/>
        </authorList>
    </citation>
    <scope>NUCLEOTIDE SEQUENCE [LARGE SCALE GENOMIC DNA]</scope>
    <source>
        <strain evidence="2">Ena-SAMPLE-TAB-13-05-2024-13:56:06:370-140305</strain>
    </source>
</reference>
<keyword evidence="1" id="KW-0472">Membrane</keyword>
<keyword evidence="3" id="KW-1185">Reference proteome</keyword>
<name>A0ABP1FI98_9FLAO</name>
<organism evidence="2 3">
    <name type="scientific">Tenacibaculum vairaonense</name>
    <dbReference type="NCBI Taxonomy" id="3137860"/>
    <lineage>
        <taxon>Bacteria</taxon>
        <taxon>Pseudomonadati</taxon>
        <taxon>Bacteroidota</taxon>
        <taxon>Flavobacteriia</taxon>
        <taxon>Flavobacteriales</taxon>
        <taxon>Flavobacteriaceae</taxon>
        <taxon>Tenacibaculum</taxon>
    </lineage>
</organism>
<dbReference type="RefSeq" id="WP_348703089.1">
    <property type="nucleotide sequence ID" value="NZ_CAXIYA010000011.1"/>
</dbReference>
<protein>
    <submittedName>
        <fullName evidence="2">Uncharacterized protein</fullName>
    </submittedName>
</protein>
<feature type="transmembrane region" description="Helical" evidence="1">
    <location>
        <begin position="51"/>
        <end position="71"/>
    </location>
</feature>
<feature type="transmembrane region" description="Helical" evidence="1">
    <location>
        <begin position="83"/>
        <end position="107"/>
    </location>
</feature>
<keyword evidence="1" id="KW-0812">Transmembrane</keyword>
<proteinExistence type="predicted"/>